<dbReference type="PANTHER" id="PTHR46082">
    <property type="entry name" value="ATP/GTP-BINDING PROTEIN-RELATED"/>
    <property type="match status" value="1"/>
</dbReference>
<evidence type="ECO:0000313" key="2">
    <source>
        <dbReference type="EMBL" id="MFC0253592.1"/>
    </source>
</evidence>
<evidence type="ECO:0000313" key="3">
    <source>
        <dbReference type="Proteomes" id="UP001589773"/>
    </source>
</evidence>
<dbReference type="PANTHER" id="PTHR46082:SF6">
    <property type="entry name" value="AAA+ ATPASE DOMAIN-CONTAINING PROTEIN-RELATED"/>
    <property type="match status" value="1"/>
</dbReference>
<dbReference type="Gene3D" id="1.25.40.10">
    <property type="entry name" value="Tetratricopeptide repeat domain"/>
    <property type="match status" value="2"/>
</dbReference>
<dbReference type="RefSeq" id="WP_379680701.1">
    <property type="nucleotide sequence ID" value="NZ_JBHLWP010000015.1"/>
</dbReference>
<keyword evidence="3" id="KW-1185">Reference proteome</keyword>
<dbReference type="InterPro" id="IPR011990">
    <property type="entry name" value="TPR-like_helical_dom_sf"/>
</dbReference>
<protein>
    <submittedName>
        <fullName evidence="2">Tetratricopeptide repeat protein</fullName>
    </submittedName>
</protein>
<sequence length="777" mass="84910">MEQNRFTLFPPALRPLDDAGEVTTFYAYEGGAARNGLLAAMALQLAGEAAQAPVLMIDWDLESPSLHAHMDDGIDATDVEEGMGTAQPPGLVEYMSALQGRLHEMLRRHRPAQHDGGEELAEALLDAIDWRAHVVRADGRRPLYLMRAGRFDDSYAERAGRLDWDALFDACPALYRRFAARMTRHFRHVLVASRAGRSSGVSVCTTLVPDRIVGLFTPAPGSLDGLEGVVQRAIEYRCTHEDEQRPLLVYPVACSVDGPRSDPGQRWRRGDSSQGLAGYQPRLEALLRGAYGITRLRLDSWFDELQLALADVLAVAAPGADRRTLARPAARLLSWFGQGFFPWQSLAEVRLRTAIARNRAEDGTAAAAIASVPLAADLARLGALCRDEGRTGEADDLLRESLALRRGALGEDHADTRAGLRALAALRHASGRLQEARRDYELLAQGCARSLGAEHPETLAARSRLACVLGQLGEGERALALHEQVVAACERLWGEACAITLDSLEDLAVTLAGQREFDRARVLYERVLDGRRRLQGGEHDDTLRCGQRLAQLLGEMGDLGNARRLLEAVLRGRERHDGTDAMVTLQAREALAEILAAQGDLAAVRSLQESLAWTRERHLGASHPDTLSIQLRLASTLGQQGEEDAARRLRERVAELRQRLEEAGGSCQGTAGADGPRAAQATAHPASDSLQHQLAQLQDLIDKRSPREARALADSLRHTVLWPSVAHPLRRRGAAMIKQVYQQEGDKDALLAFTQDLVSSLEGALFRAGPDNPMSPR</sequence>
<proteinExistence type="predicted"/>
<dbReference type="Pfam" id="PF13374">
    <property type="entry name" value="TPR_10"/>
    <property type="match status" value="2"/>
</dbReference>
<comment type="caution">
    <text evidence="2">The sequence shown here is derived from an EMBL/GenBank/DDBJ whole genome shotgun (WGS) entry which is preliminary data.</text>
</comment>
<dbReference type="InterPro" id="IPR027417">
    <property type="entry name" value="P-loop_NTPase"/>
</dbReference>
<feature type="region of interest" description="Disordered" evidence="1">
    <location>
        <begin position="661"/>
        <end position="686"/>
    </location>
</feature>
<name>A0ABV6FJU5_9BURK</name>
<dbReference type="SUPFAM" id="SSF48452">
    <property type="entry name" value="TPR-like"/>
    <property type="match status" value="2"/>
</dbReference>
<dbReference type="Gene3D" id="3.40.50.300">
    <property type="entry name" value="P-loop containing nucleotide triphosphate hydrolases"/>
    <property type="match status" value="1"/>
</dbReference>
<accession>A0ABV6FJU5</accession>
<dbReference type="InterPro" id="IPR053137">
    <property type="entry name" value="NLR-like"/>
</dbReference>
<dbReference type="Pfam" id="PF13424">
    <property type="entry name" value="TPR_12"/>
    <property type="match status" value="2"/>
</dbReference>
<dbReference type="EMBL" id="JBHLWP010000015">
    <property type="protein sequence ID" value="MFC0253592.1"/>
    <property type="molecule type" value="Genomic_DNA"/>
</dbReference>
<evidence type="ECO:0000256" key="1">
    <source>
        <dbReference type="SAM" id="MobiDB-lite"/>
    </source>
</evidence>
<reference evidence="2 3" key="1">
    <citation type="submission" date="2024-09" db="EMBL/GenBank/DDBJ databases">
        <authorList>
            <person name="Sun Q."/>
            <person name="Mori K."/>
        </authorList>
    </citation>
    <scope>NUCLEOTIDE SEQUENCE [LARGE SCALE GENOMIC DNA]</scope>
    <source>
        <strain evidence="2 3">CCM 7792</strain>
    </source>
</reference>
<gene>
    <name evidence="2" type="ORF">ACFFJK_16970</name>
</gene>
<dbReference type="Proteomes" id="UP001589773">
    <property type="component" value="Unassembled WGS sequence"/>
</dbReference>
<organism evidence="2 3">
    <name type="scientific">Massilia consociata</name>
    <dbReference type="NCBI Taxonomy" id="760117"/>
    <lineage>
        <taxon>Bacteria</taxon>
        <taxon>Pseudomonadati</taxon>
        <taxon>Pseudomonadota</taxon>
        <taxon>Betaproteobacteria</taxon>
        <taxon>Burkholderiales</taxon>
        <taxon>Oxalobacteraceae</taxon>
        <taxon>Telluria group</taxon>
        <taxon>Massilia</taxon>
    </lineage>
</organism>